<dbReference type="AlphaFoldDB" id="A0A5B6W0M1"/>
<proteinExistence type="predicted"/>
<dbReference type="EMBL" id="SMMG02000005">
    <property type="protein sequence ID" value="KAA3475130.1"/>
    <property type="molecule type" value="Genomic_DNA"/>
</dbReference>
<reference evidence="2" key="1">
    <citation type="journal article" date="2019" name="Plant Biotechnol. J.">
        <title>Genome sequencing of the Australian wild diploid species Gossypium australe highlights disease resistance and delayed gland morphogenesis.</title>
        <authorList>
            <person name="Cai Y."/>
            <person name="Cai X."/>
            <person name="Wang Q."/>
            <person name="Wang P."/>
            <person name="Zhang Y."/>
            <person name="Cai C."/>
            <person name="Xu Y."/>
            <person name="Wang K."/>
            <person name="Zhou Z."/>
            <person name="Wang C."/>
            <person name="Geng S."/>
            <person name="Li B."/>
            <person name="Dong Q."/>
            <person name="Hou Y."/>
            <person name="Wang H."/>
            <person name="Ai P."/>
            <person name="Liu Z."/>
            <person name="Yi F."/>
            <person name="Sun M."/>
            <person name="An G."/>
            <person name="Cheng J."/>
            <person name="Zhang Y."/>
            <person name="Shi Q."/>
            <person name="Xie Y."/>
            <person name="Shi X."/>
            <person name="Chang Y."/>
            <person name="Huang F."/>
            <person name="Chen Y."/>
            <person name="Hong S."/>
            <person name="Mi L."/>
            <person name="Sun Q."/>
            <person name="Zhang L."/>
            <person name="Zhou B."/>
            <person name="Peng R."/>
            <person name="Zhang X."/>
            <person name="Liu F."/>
        </authorList>
    </citation>
    <scope>NUCLEOTIDE SEQUENCE [LARGE SCALE GENOMIC DNA]</scope>
    <source>
        <strain evidence="2">cv. PA1801</strain>
    </source>
</reference>
<accession>A0A5B6W0M1</accession>
<evidence type="ECO:0000313" key="1">
    <source>
        <dbReference type="EMBL" id="KAA3475130.1"/>
    </source>
</evidence>
<comment type="caution">
    <text evidence="1">The sequence shown here is derived from an EMBL/GenBank/DDBJ whole genome shotgun (WGS) entry which is preliminary data.</text>
</comment>
<evidence type="ECO:0000313" key="2">
    <source>
        <dbReference type="Proteomes" id="UP000325315"/>
    </source>
</evidence>
<organism evidence="1 2">
    <name type="scientific">Gossypium australe</name>
    <dbReference type="NCBI Taxonomy" id="47621"/>
    <lineage>
        <taxon>Eukaryota</taxon>
        <taxon>Viridiplantae</taxon>
        <taxon>Streptophyta</taxon>
        <taxon>Embryophyta</taxon>
        <taxon>Tracheophyta</taxon>
        <taxon>Spermatophyta</taxon>
        <taxon>Magnoliopsida</taxon>
        <taxon>eudicotyledons</taxon>
        <taxon>Gunneridae</taxon>
        <taxon>Pentapetalae</taxon>
        <taxon>rosids</taxon>
        <taxon>malvids</taxon>
        <taxon>Malvales</taxon>
        <taxon>Malvaceae</taxon>
        <taxon>Malvoideae</taxon>
        <taxon>Gossypium</taxon>
    </lineage>
</organism>
<name>A0A5B6W0M1_9ROSI</name>
<dbReference type="OrthoDB" id="1002360at2759"/>
<dbReference type="GO" id="GO:0003964">
    <property type="term" value="F:RNA-directed DNA polymerase activity"/>
    <property type="evidence" value="ECO:0007669"/>
    <property type="project" value="UniProtKB-KW"/>
</dbReference>
<sequence>MISKTVANRLQKVLDLCIDKVQSAFVPRCLIADNLDMSKAYDRVEWSFLKRIMEAGGVFRLTNGLHQWDSLSPYLFLLCSEGLSSLMRLALEEGLLKRVKV</sequence>
<protein>
    <submittedName>
        <fullName evidence="1">Reverse transcriptase</fullName>
    </submittedName>
</protein>
<keyword evidence="1" id="KW-0548">Nucleotidyltransferase</keyword>
<keyword evidence="1" id="KW-0695">RNA-directed DNA polymerase</keyword>
<gene>
    <name evidence="1" type="ORF">EPI10_025353</name>
</gene>
<dbReference type="Proteomes" id="UP000325315">
    <property type="component" value="Unassembled WGS sequence"/>
</dbReference>
<keyword evidence="1" id="KW-0808">Transferase</keyword>
<keyword evidence="2" id="KW-1185">Reference proteome</keyword>